<dbReference type="AlphaFoldDB" id="A0A317EJI8"/>
<dbReference type="Pfam" id="PF08327">
    <property type="entry name" value="AHSA1"/>
    <property type="match status" value="1"/>
</dbReference>
<keyword evidence="4" id="KW-1185">Reference proteome</keyword>
<name>A0A317EJI8_9SPHI</name>
<feature type="domain" description="Activator of Hsp90 ATPase homologue 1/2-like C-terminal" evidence="2">
    <location>
        <begin position="14"/>
        <end position="131"/>
    </location>
</feature>
<dbReference type="RefSeq" id="WP_109927049.1">
    <property type="nucleotide sequence ID" value="NZ_QGNZ01000004.1"/>
</dbReference>
<dbReference type="EMBL" id="QGNZ01000004">
    <property type="protein sequence ID" value="PWS26485.1"/>
    <property type="molecule type" value="Genomic_DNA"/>
</dbReference>
<dbReference type="InterPro" id="IPR023393">
    <property type="entry name" value="START-like_dom_sf"/>
</dbReference>
<evidence type="ECO:0000313" key="4">
    <source>
        <dbReference type="Proteomes" id="UP000245379"/>
    </source>
</evidence>
<reference evidence="3 4" key="1">
    <citation type="submission" date="2018-05" db="EMBL/GenBank/DDBJ databases">
        <title>Pedobacter paludis sp. nov., isolated from wetland soil.</title>
        <authorList>
            <person name="Zhang Y."/>
            <person name="Wang G."/>
        </authorList>
    </citation>
    <scope>NUCLEOTIDE SEQUENCE [LARGE SCALE GENOMIC DNA]</scope>
    <source>
        <strain evidence="3 4">KCTC22721</strain>
    </source>
</reference>
<evidence type="ECO:0000313" key="3">
    <source>
        <dbReference type="EMBL" id="PWS26485.1"/>
    </source>
</evidence>
<comment type="caution">
    <text evidence="3">The sequence shown here is derived from an EMBL/GenBank/DDBJ whole genome shotgun (WGS) entry which is preliminary data.</text>
</comment>
<gene>
    <name evidence="3" type="ORF">DHW03_17045</name>
</gene>
<dbReference type="InterPro" id="IPR013538">
    <property type="entry name" value="ASHA1/2-like_C"/>
</dbReference>
<dbReference type="Proteomes" id="UP000245379">
    <property type="component" value="Unassembled WGS sequence"/>
</dbReference>
<comment type="similarity">
    <text evidence="1">Belongs to the AHA1 family.</text>
</comment>
<sequence length="147" mass="16861">MSKPSFSTTFLVNHPAKEVFNAINNVRGWWQGEIEGSTNQLHDEFSYRSGEFHFSIQKIEELIPDQKVVWRVTESKINFVANKTEWVDTKISFEIKQIDNQTQLRFTHVGLVPDLECYGSCSNAWSKLINESLFSLITKGLGTQVFG</sequence>
<dbReference type="Gene3D" id="3.30.530.20">
    <property type="match status" value="1"/>
</dbReference>
<proteinExistence type="inferred from homology"/>
<organism evidence="3 4">
    <name type="scientific">Pedobacter yonginense</name>
    <dbReference type="NCBI Taxonomy" id="651869"/>
    <lineage>
        <taxon>Bacteria</taxon>
        <taxon>Pseudomonadati</taxon>
        <taxon>Bacteroidota</taxon>
        <taxon>Sphingobacteriia</taxon>
        <taxon>Sphingobacteriales</taxon>
        <taxon>Sphingobacteriaceae</taxon>
        <taxon>Pedobacter</taxon>
    </lineage>
</organism>
<dbReference type="CDD" id="cd07814">
    <property type="entry name" value="SRPBCC_CalC_Aha1-like"/>
    <property type="match status" value="1"/>
</dbReference>
<accession>A0A317EJI8</accession>
<evidence type="ECO:0000256" key="1">
    <source>
        <dbReference type="ARBA" id="ARBA00006817"/>
    </source>
</evidence>
<dbReference type="OrthoDB" id="287565at2"/>
<protein>
    <submittedName>
        <fullName evidence="3">ATPase</fullName>
    </submittedName>
</protein>
<dbReference type="SUPFAM" id="SSF55961">
    <property type="entry name" value="Bet v1-like"/>
    <property type="match status" value="1"/>
</dbReference>
<evidence type="ECO:0000259" key="2">
    <source>
        <dbReference type="Pfam" id="PF08327"/>
    </source>
</evidence>